<dbReference type="InterPro" id="IPR012349">
    <property type="entry name" value="Split_barrel_FMN-bd"/>
</dbReference>
<evidence type="ECO:0000259" key="1">
    <source>
        <dbReference type="Pfam" id="PF01243"/>
    </source>
</evidence>
<name>A0ABV9KG16_9RHOB</name>
<comment type="caution">
    <text evidence="2">The sequence shown here is derived from an EMBL/GenBank/DDBJ whole genome shotgun (WGS) entry which is preliminary data.</text>
</comment>
<dbReference type="EMBL" id="JBHSGI010000005">
    <property type="protein sequence ID" value="MFC4668819.1"/>
    <property type="molecule type" value="Genomic_DNA"/>
</dbReference>
<dbReference type="Pfam" id="PF01243">
    <property type="entry name" value="PNPOx_N"/>
    <property type="match status" value="1"/>
</dbReference>
<protein>
    <submittedName>
        <fullName evidence="2">Pyridoxamine 5'-phosphate oxidase family protein</fullName>
    </submittedName>
</protein>
<organism evidence="2 3">
    <name type="scientific">Seohaeicola nanhaiensis</name>
    <dbReference type="NCBI Taxonomy" id="1387282"/>
    <lineage>
        <taxon>Bacteria</taxon>
        <taxon>Pseudomonadati</taxon>
        <taxon>Pseudomonadota</taxon>
        <taxon>Alphaproteobacteria</taxon>
        <taxon>Rhodobacterales</taxon>
        <taxon>Roseobacteraceae</taxon>
        <taxon>Seohaeicola</taxon>
    </lineage>
</organism>
<dbReference type="SUPFAM" id="SSF50475">
    <property type="entry name" value="FMN-binding split barrel"/>
    <property type="match status" value="1"/>
</dbReference>
<dbReference type="Proteomes" id="UP001595973">
    <property type="component" value="Unassembled WGS sequence"/>
</dbReference>
<keyword evidence="3" id="KW-1185">Reference proteome</keyword>
<dbReference type="PANTHER" id="PTHR39336:SF1">
    <property type="entry name" value="PYRIDOXAMINE PHOSPHATE OXIDASE FAMILY PROTEIN (AFU_ORTHOLOGUE AFUA_6G11440)"/>
    <property type="match status" value="1"/>
</dbReference>
<reference evidence="3" key="1">
    <citation type="journal article" date="2019" name="Int. J. Syst. Evol. Microbiol.">
        <title>The Global Catalogue of Microorganisms (GCM) 10K type strain sequencing project: providing services to taxonomists for standard genome sequencing and annotation.</title>
        <authorList>
            <consortium name="The Broad Institute Genomics Platform"/>
            <consortium name="The Broad Institute Genome Sequencing Center for Infectious Disease"/>
            <person name="Wu L."/>
            <person name="Ma J."/>
        </authorList>
    </citation>
    <scope>NUCLEOTIDE SEQUENCE [LARGE SCALE GENOMIC DNA]</scope>
    <source>
        <strain evidence="3">CGMCC 4.7283</strain>
    </source>
</reference>
<gene>
    <name evidence="2" type="ORF">ACFO5X_09650</name>
</gene>
<accession>A0ABV9KG16</accession>
<evidence type="ECO:0000313" key="2">
    <source>
        <dbReference type="EMBL" id="MFC4668819.1"/>
    </source>
</evidence>
<sequence length="185" mass="20706">MAKQYDALNDTLREFILRQHIFFTASATADSRVNVSPREIGALRLLDDNTACYLDRTGSGNETAAHMLADGRLTIMVCAFEGPPQILRLYGRGESVGWDTEEFRALIDRHYGGEVPLGTRQIMKLHFDLVQTSCGYGVPLFDYTGERAAIENWHNAKGPEGIRDYWEANNRTSMDGLPTGLHVPE</sequence>
<evidence type="ECO:0000313" key="3">
    <source>
        <dbReference type="Proteomes" id="UP001595973"/>
    </source>
</evidence>
<dbReference type="InterPro" id="IPR011576">
    <property type="entry name" value="Pyridox_Oxase_N"/>
</dbReference>
<dbReference type="RefSeq" id="WP_380717172.1">
    <property type="nucleotide sequence ID" value="NZ_JBHSGI010000005.1"/>
</dbReference>
<proteinExistence type="predicted"/>
<dbReference type="Gene3D" id="2.30.110.10">
    <property type="entry name" value="Electron Transport, Fmn-binding Protein, Chain A"/>
    <property type="match status" value="1"/>
</dbReference>
<dbReference type="PANTHER" id="PTHR39336">
    <property type="entry name" value="PYRIDOXAMINE PHOSPHATE OXIDASE FAMILY PROTEIN (AFU_ORTHOLOGUE AFUA_6G11440)"/>
    <property type="match status" value="1"/>
</dbReference>
<feature type="domain" description="Pyridoxamine 5'-phosphate oxidase N-terminal" evidence="1">
    <location>
        <begin position="9"/>
        <end position="134"/>
    </location>
</feature>